<feature type="compositionally biased region" description="Basic and acidic residues" evidence="1">
    <location>
        <begin position="179"/>
        <end position="191"/>
    </location>
</feature>
<dbReference type="Proteomes" id="UP001597478">
    <property type="component" value="Unassembled WGS sequence"/>
</dbReference>
<feature type="signal peptide" evidence="2">
    <location>
        <begin position="1"/>
        <end position="32"/>
    </location>
</feature>
<comment type="caution">
    <text evidence="4">The sequence shown here is derived from an EMBL/GenBank/DDBJ whole genome shotgun (WGS) entry which is preliminary data.</text>
</comment>
<feature type="region of interest" description="Disordered" evidence="1">
    <location>
        <begin position="67"/>
        <end position="94"/>
    </location>
</feature>
<feature type="compositionally biased region" description="Basic and acidic residues" evidence="1">
    <location>
        <begin position="79"/>
        <end position="90"/>
    </location>
</feature>
<organism evidence="4 5">
    <name type="scientific">Prauserella oleivorans</name>
    <dbReference type="NCBI Taxonomy" id="1478153"/>
    <lineage>
        <taxon>Bacteria</taxon>
        <taxon>Bacillati</taxon>
        <taxon>Actinomycetota</taxon>
        <taxon>Actinomycetes</taxon>
        <taxon>Pseudonocardiales</taxon>
        <taxon>Pseudonocardiaceae</taxon>
        <taxon>Prauserella</taxon>
    </lineage>
</organism>
<dbReference type="SUPFAM" id="SSF57997">
    <property type="entry name" value="Tropomyosin"/>
    <property type="match status" value="1"/>
</dbReference>
<keyword evidence="4" id="KW-0378">Hydrolase</keyword>
<feature type="region of interest" description="Disordered" evidence="1">
    <location>
        <begin position="170"/>
        <end position="206"/>
    </location>
</feature>
<gene>
    <name evidence="4" type="ORF">ACFS2C_10175</name>
</gene>
<name>A0ABW5W776_9PSEU</name>
<dbReference type="GO" id="GO:0016787">
    <property type="term" value="F:hydrolase activity"/>
    <property type="evidence" value="ECO:0007669"/>
    <property type="project" value="UniProtKB-KW"/>
</dbReference>
<dbReference type="EC" id="3.4.24.-" evidence="4"/>
<dbReference type="SUPFAM" id="SSF51261">
    <property type="entry name" value="Duplicated hybrid motif"/>
    <property type="match status" value="1"/>
</dbReference>
<evidence type="ECO:0000313" key="5">
    <source>
        <dbReference type="Proteomes" id="UP001597478"/>
    </source>
</evidence>
<dbReference type="PANTHER" id="PTHR21666:SF270">
    <property type="entry name" value="MUREIN HYDROLASE ACTIVATOR ENVC"/>
    <property type="match status" value="1"/>
</dbReference>
<evidence type="ECO:0000313" key="4">
    <source>
        <dbReference type="EMBL" id="MFD2799758.1"/>
    </source>
</evidence>
<sequence>MSVRRALTRAVPAATIAAVAMVAALASPTAVAQSDPGSLAEQIEAAENDLRDAQARLARTYEAFTAAEQRHRTASQAARDARARAERSSTEAKAAAQRVQAMQGDVDRFASASFRQGSTVGSVTAYLGSESPTEMLERASLLNAIGDDQLNVLQRMRTALDAKTDAERSAQAALQQASRNERTAAEAKTAAERAYATAQREQESAQDDIDRLLARKQALQAGASGSTSAPQMNASGSGGAVLPAHGTLTSTYGARWGTVHYGIDIANSIGTPIYSTLPGEVISSGPASGFGMWVRVQHDGGLITVYGHINESLVSVGQRVGAGQQIATIGNRGQSTGPHLHFEVHEGGHKIDPLVWLRSQGVSI</sequence>
<protein>
    <submittedName>
        <fullName evidence="4">M23 family metallopeptidase</fullName>
        <ecNumber evidence="4">3.4.24.-</ecNumber>
    </submittedName>
</protein>
<evidence type="ECO:0000256" key="2">
    <source>
        <dbReference type="SAM" id="SignalP"/>
    </source>
</evidence>
<dbReference type="RefSeq" id="WP_377391820.1">
    <property type="nucleotide sequence ID" value="NZ_JBHSAN010000027.1"/>
</dbReference>
<dbReference type="CDD" id="cd12797">
    <property type="entry name" value="M23_peptidase"/>
    <property type="match status" value="1"/>
</dbReference>
<keyword evidence="2" id="KW-0732">Signal</keyword>
<dbReference type="InterPro" id="IPR050570">
    <property type="entry name" value="Cell_wall_metabolism_enzyme"/>
</dbReference>
<evidence type="ECO:0000259" key="3">
    <source>
        <dbReference type="Pfam" id="PF01551"/>
    </source>
</evidence>
<dbReference type="Gene3D" id="2.70.70.10">
    <property type="entry name" value="Glucose Permease (Domain IIA)"/>
    <property type="match status" value="1"/>
</dbReference>
<dbReference type="Pfam" id="PF01551">
    <property type="entry name" value="Peptidase_M23"/>
    <property type="match status" value="1"/>
</dbReference>
<feature type="chain" id="PRO_5046952295" evidence="2">
    <location>
        <begin position="33"/>
        <end position="364"/>
    </location>
</feature>
<reference evidence="5" key="1">
    <citation type="journal article" date="2019" name="Int. J. Syst. Evol. Microbiol.">
        <title>The Global Catalogue of Microorganisms (GCM) 10K type strain sequencing project: providing services to taxonomists for standard genome sequencing and annotation.</title>
        <authorList>
            <consortium name="The Broad Institute Genomics Platform"/>
            <consortium name="The Broad Institute Genome Sequencing Center for Infectious Disease"/>
            <person name="Wu L."/>
            <person name="Ma J."/>
        </authorList>
    </citation>
    <scope>NUCLEOTIDE SEQUENCE [LARGE SCALE GENOMIC DNA]</scope>
    <source>
        <strain evidence="5">IBRC-M 10906</strain>
    </source>
</reference>
<dbReference type="PANTHER" id="PTHR21666">
    <property type="entry name" value="PEPTIDASE-RELATED"/>
    <property type="match status" value="1"/>
</dbReference>
<dbReference type="EMBL" id="JBHUOF010000012">
    <property type="protein sequence ID" value="MFD2799758.1"/>
    <property type="molecule type" value="Genomic_DNA"/>
</dbReference>
<dbReference type="InterPro" id="IPR011055">
    <property type="entry name" value="Dup_hybrid_motif"/>
</dbReference>
<dbReference type="InterPro" id="IPR016047">
    <property type="entry name" value="M23ase_b-sheet_dom"/>
</dbReference>
<proteinExistence type="predicted"/>
<feature type="domain" description="M23ase beta-sheet core" evidence="3">
    <location>
        <begin position="259"/>
        <end position="353"/>
    </location>
</feature>
<evidence type="ECO:0000256" key="1">
    <source>
        <dbReference type="SAM" id="MobiDB-lite"/>
    </source>
</evidence>
<keyword evidence="5" id="KW-1185">Reference proteome</keyword>
<accession>A0ABW5W776</accession>